<dbReference type="PANTHER" id="PTHR42721:SF3">
    <property type="entry name" value="BETA-D-XYLOSIDASE 5-RELATED"/>
    <property type="match status" value="1"/>
</dbReference>
<feature type="transmembrane region" description="Helical" evidence="14">
    <location>
        <begin position="260"/>
        <end position="281"/>
    </location>
</feature>
<dbReference type="InterPro" id="IPR036962">
    <property type="entry name" value="Glyco_hydro_3_N_sf"/>
</dbReference>
<keyword evidence="14" id="KW-0472">Membrane</keyword>
<dbReference type="InterPro" id="IPR002772">
    <property type="entry name" value="Glyco_hydro_3_C"/>
</dbReference>
<dbReference type="InterPro" id="IPR013783">
    <property type="entry name" value="Ig-like_fold"/>
</dbReference>
<evidence type="ECO:0000256" key="10">
    <source>
        <dbReference type="ARBA" id="ARBA00024574"/>
    </source>
</evidence>
<keyword evidence="9" id="KW-0624">Polysaccharide degradation</keyword>
<dbReference type="InterPro" id="IPR036770">
    <property type="entry name" value="Ankyrin_rpt-contain_sf"/>
</dbReference>
<dbReference type="Gene3D" id="3.20.20.300">
    <property type="entry name" value="Glycoside hydrolase, family 3, N-terminal domain"/>
    <property type="match status" value="1"/>
</dbReference>
<comment type="pathway">
    <text evidence="1">Glycan degradation; xylan degradation.</text>
</comment>
<feature type="repeat" description="ANK" evidence="12">
    <location>
        <begin position="1201"/>
        <end position="1233"/>
    </location>
</feature>
<feature type="region of interest" description="Disordered" evidence="13">
    <location>
        <begin position="581"/>
        <end position="601"/>
    </location>
</feature>
<keyword evidence="14" id="KW-1133">Transmembrane helix</keyword>
<keyword evidence="7" id="KW-0119">Carbohydrate metabolism</keyword>
<keyword evidence="5" id="KW-0378">Hydrolase</keyword>
<dbReference type="SMART" id="SM01217">
    <property type="entry name" value="Fn3_like"/>
    <property type="match status" value="1"/>
</dbReference>
<evidence type="ECO:0000256" key="7">
    <source>
        <dbReference type="ARBA" id="ARBA00023277"/>
    </source>
</evidence>
<comment type="catalytic activity">
    <reaction evidence="10">
        <text>Hydrolysis of (1-&gt;4)-beta-D-xylans, to remove successive D-xylose residues from the non-reducing termini.</text>
        <dbReference type="EC" id="3.2.1.37"/>
    </reaction>
</comment>
<evidence type="ECO:0000259" key="15">
    <source>
        <dbReference type="SMART" id="SM01217"/>
    </source>
</evidence>
<feature type="transmembrane region" description="Helical" evidence="14">
    <location>
        <begin position="43"/>
        <end position="67"/>
    </location>
</feature>
<dbReference type="GO" id="GO:0045493">
    <property type="term" value="P:xylan catabolic process"/>
    <property type="evidence" value="ECO:0007669"/>
    <property type="project" value="UniProtKB-UniPathway"/>
</dbReference>
<dbReference type="PROSITE" id="PS50088">
    <property type="entry name" value="ANK_REPEAT"/>
    <property type="match status" value="5"/>
</dbReference>
<dbReference type="GO" id="GO:0009044">
    <property type="term" value="F:xylan 1,4-beta-xylosidase activity"/>
    <property type="evidence" value="ECO:0007669"/>
    <property type="project" value="UniProtKB-EC"/>
</dbReference>
<feature type="region of interest" description="Disordered" evidence="13">
    <location>
        <begin position="637"/>
        <end position="670"/>
    </location>
</feature>
<protein>
    <recommendedName>
        <fullName evidence="11">xylan 1,4-beta-xylosidase</fullName>
        <ecNumber evidence="11">3.2.1.37</ecNumber>
    </recommendedName>
</protein>
<dbReference type="PANTHER" id="PTHR42721">
    <property type="entry name" value="SUGAR HYDROLASE-RELATED"/>
    <property type="match status" value="1"/>
</dbReference>
<evidence type="ECO:0000256" key="9">
    <source>
        <dbReference type="ARBA" id="ARBA00023326"/>
    </source>
</evidence>
<feature type="transmembrane region" description="Helical" evidence="14">
    <location>
        <begin position="350"/>
        <end position="368"/>
    </location>
</feature>
<dbReference type="Proteomes" id="UP000522262">
    <property type="component" value="Unassembled WGS sequence"/>
</dbReference>
<reference evidence="16 17" key="1">
    <citation type="submission" date="2020-05" db="EMBL/GenBank/DDBJ databases">
        <title>Identification and distribution of gene clusters putatively required for synthesis of sphingolipid metabolism inhibitors in phylogenetically diverse species of the filamentous fungus Fusarium.</title>
        <authorList>
            <person name="Kim H.-S."/>
            <person name="Busman M."/>
            <person name="Brown D.W."/>
            <person name="Divon H."/>
            <person name="Uhlig S."/>
            <person name="Proctor R.H."/>
        </authorList>
    </citation>
    <scope>NUCLEOTIDE SEQUENCE [LARGE SCALE GENOMIC DNA]</scope>
    <source>
        <strain evidence="16 17">NRRL 53147</strain>
    </source>
</reference>
<evidence type="ECO:0000256" key="6">
    <source>
        <dbReference type="ARBA" id="ARBA00023180"/>
    </source>
</evidence>
<keyword evidence="3" id="KW-0858">Xylan degradation</keyword>
<feature type="compositionally biased region" description="Basic and acidic residues" evidence="13">
    <location>
        <begin position="647"/>
        <end position="670"/>
    </location>
</feature>
<comment type="caution">
    <text evidence="16">The sequence shown here is derived from an EMBL/GenBank/DDBJ whole genome shotgun (WGS) entry which is preliminary data.</text>
</comment>
<dbReference type="SMART" id="SM00248">
    <property type="entry name" value="ANK"/>
    <property type="match status" value="7"/>
</dbReference>
<dbReference type="UniPathway" id="UPA00114"/>
<dbReference type="Pfam" id="PF12796">
    <property type="entry name" value="Ank_2"/>
    <property type="match status" value="2"/>
</dbReference>
<dbReference type="InterPro" id="IPR001764">
    <property type="entry name" value="Glyco_hydro_3_N"/>
</dbReference>
<dbReference type="InterPro" id="IPR036881">
    <property type="entry name" value="Glyco_hydro_3_C_sf"/>
</dbReference>
<dbReference type="Pfam" id="PF00933">
    <property type="entry name" value="Glyco_hydro_3"/>
    <property type="match status" value="1"/>
</dbReference>
<keyword evidence="17" id="KW-1185">Reference proteome</keyword>
<dbReference type="EMBL" id="JAAOAM010000203">
    <property type="protein sequence ID" value="KAF5539389.1"/>
    <property type="molecule type" value="Genomic_DNA"/>
</dbReference>
<feature type="repeat" description="ANK" evidence="12">
    <location>
        <begin position="1135"/>
        <end position="1167"/>
    </location>
</feature>
<dbReference type="InterPro" id="IPR017853">
    <property type="entry name" value="GH"/>
</dbReference>
<evidence type="ECO:0000256" key="4">
    <source>
        <dbReference type="ARBA" id="ARBA00022729"/>
    </source>
</evidence>
<dbReference type="Gene3D" id="2.60.40.10">
    <property type="entry name" value="Immunoglobulins"/>
    <property type="match status" value="1"/>
</dbReference>
<evidence type="ECO:0000313" key="16">
    <source>
        <dbReference type="EMBL" id="KAF5539389.1"/>
    </source>
</evidence>
<feature type="repeat" description="ANK" evidence="12">
    <location>
        <begin position="1168"/>
        <end position="1200"/>
    </location>
</feature>
<dbReference type="Gene3D" id="3.40.50.1700">
    <property type="entry name" value="Glycoside hydrolase family 3 C-terminal domain"/>
    <property type="match status" value="1"/>
</dbReference>
<dbReference type="InterPro" id="IPR044993">
    <property type="entry name" value="BXL"/>
</dbReference>
<evidence type="ECO:0000256" key="11">
    <source>
        <dbReference type="ARBA" id="ARBA00026107"/>
    </source>
</evidence>
<dbReference type="SUPFAM" id="SSF52279">
    <property type="entry name" value="Beta-D-glucan exohydrolase, C-terminal domain"/>
    <property type="match status" value="1"/>
</dbReference>
<keyword evidence="4" id="KW-0732">Signal</keyword>
<evidence type="ECO:0000256" key="8">
    <source>
        <dbReference type="ARBA" id="ARBA00023295"/>
    </source>
</evidence>
<gene>
    <name evidence="16" type="ORF">FMEXI_8878</name>
</gene>
<dbReference type="Pfam" id="PF00023">
    <property type="entry name" value="Ank"/>
    <property type="match status" value="2"/>
</dbReference>
<dbReference type="GO" id="GO:0046556">
    <property type="term" value="F:alpha-L-arabinofuranosidase activity"/>
    <property type="evidence" value="ECO:0007669"/>
    <property type="project" value="TreeGrafter"/>
</dbReference>
<evidence type="ECO:0000256" key="12">
    <source>
        <dbReference type="PROSITE-ProRule" id="PRU00023"/>
    </source>
</evidence>
<dbReference type="PROSITE" id="PS50297">
    <property type="entry name" value="ANK_REP_REGION"/>
    <property type="match status" value="5"/>
</dbReference>
<evidence type="ECO:0000256" key="2">
    <source>
        <dbReference type="ARBA" id="ARBA00005336"/>
    </source>
</evidence>
<evidence type="ECO:0000256" key="3">
    <source>
        <dbReference type="ARBA" id="ARBA00022651"/>
    </source>
</evidence>
<dbReference type="SUPFAM" id="SSF51445">
    <property type="entry name" value="(Trans)glycosidases"/>
    <property type="match status" value="1"/>
</dbReference>
<evidence type="ECO:0000256" key="5">
    <source>
        <dbReference type="ARBA" id="ARBA00022801"/>
    </source>
</evidence>
<feature type="compositionally biased region" description="Basic and acidic residues" evidence="13">
    <location>
        <begin position="590"/>
        <end position="601"/>
    </location>
</feature>
<proteinExistence type="inferred from homology"/>
<evidence type="ECO:0000256" key="1">
    <source>
        <dbReference type="ARBA" id="ARBA00004851"/>
    </source>
</evidence>
<comment type="similarity">
    <text evidence="2">Belongs to the glycosyl hydrolase 3 family.</text>
</comment>
<evidence type="ECO:0000313" key="17">
    <source>
        <dbReference type="Proteomes" id="UP000522262"/>
    </source>
</evidence>
<dbReference type="InterPro" id="IPR026891">
    <property type="entry name" value="Fn3-like"/>
</dbReference>
<dbReference type="InterPro" id="IPR002110">
    <property type="entry name" value="Ankyrin_rpt"/>
</dbReference>
<feature type="repeat" description="ANK" evidence="12">
    <location>
        <begin position="990"/>
        <end position="1022"/>
    </location>
</feature>
<evidence type="ECO:0000256" key="14">
    <source>
        <dbReference type="SAM" id="Phobius"/>
    </source>
</evidence>
<accession>A0A8H5IM51</accession>
<keyword evidence="12" id="KW-0040">ANK repeat</keyword>
<keyword evidence="14" id="KW-0812">Transmembrane</keyword>
<organism evidence="16 17">
    <name type="scientific">Fusarium mexicanum</name>
    <dbReference type="NCBI Taxonomy" id="751941"/>
    <lineage>
        <taxon>Eukaryota</taxon>
        <taxon>Fungi</taxon>
        <taxon>Dikarya</taxon>
        <taxon>Ascomycota</taxon>
        <taxon>Pezizomycotina</taxon>
        <taxon>Sordariomycetes</taxon>
        <taxon>Hypocreomycetidae</taxon>
        <taxon>Hypocreales</taxon>
        <taxon>Nectriaceae</taxon>
        <taxon>Fusarium</taxon>
        <taxon>Fusarium fujikuroi species complex</taxon>
    </lineage>
</organism>
<dbReference type="GO" id="GO:0031222">
    <property type="term" value="P:arabinan catabolic process"/>
    <property type="evidence" value="ECO:0007669"/>
    <property type="project" value="TreeGrafter"/>
</dbReference>
<keyword evidence="6" id="KW-0325">Glycoprotein</keyword>
<sequence length="1992" mass="219462">MLICSGTARADSLDDFTNNLFTDLAPILALFGERVTMQFMSQALGWADCIALAMAPLGIITIIVSAIRVGGPMWLKAIIGRAKENMAIAETELMSSTSEEVCELYNGKSIVRCQGTAPVWEYICLFPSQGSANRVRFMTLDEATKCGLLEEARESSRNPSLTWRNLWRGWTEHSGPPSSNIEANGERDDRVIVIRDTRPDSPNISLNLQNSHDRLSIRLVAATGVILQAAVLAFFGLMVYHPQIKNDFQREGKNVGDHSFPLASGGTILLVLGLLICGHVVESSTQEEQYKANSKFKMGIYWLQQNQKVADQVFKPYATFSHIPHSVITISRRNSALSNSASTNFLETRTISGAITSIVGFILQFIGLRAMNSAATLAQLGAVLIMTICRALVRPGFPRSFVKAKLLAGYEIDWLAWKLVVSDPSERFSDDSKNNIDAAEEHTSLGSWAIAVGGEQKYPPFGPPDTQLGSEAQRLLTASRGLYKLAGFHRSTTPIAINLALAIEATLNALFPPGENERTTYRWYLDIEFKVATAQEENGQHTEKIWFDLVNNGSSWRAPADCLNAAISLWTYTAQQRTRASAPVGAQERAPLEKDDNDGWLRSRLPPSGLRLLGPTNDRLVQDLKWWAPESSVFEVQEDVGNTADPEAQRETPDETSPKEGNLKEGSDASARFREIEKARVVGHGECMSSSVLDCSIWKISTIDWKVPVDEGAPASHQKATETLATEGKHRSSLAIETTDPLEVLYAKDLLFSFWYSAAKTLRKPIRGSTSLRGSDAKVNSAAERSFTNDSLTKIVETYTALGFGTENEVLPSIVTPLSMTEMLPFPKAMFDLVSSEVVKPKDQDSGDHQVKALHALVRQVSCHAYDSTGIWESCLALVAEASYIFDTDFRSDLWWTMGRIGFEERDLSSRLRPFVPKNLLNARLLNQLGNMYLKQGRQHMNVVPGDRAPHHSRYDLWLRTTELHDLATGGPGNGPGSHNFELINEQDASNWTPLHYAAAAGNMWFVQQLHDSGASVDPELKDYRGYTALHCAFEQGNVEIIRSLIDFGFRIDDQGFDGATPIHIAARRDNTQALNCLFDDDWKHHEYDSARRQINAAKRLQDANGRVPLHWAAMAGRAESLAKSGEDINATDYMGRTPLHLAVMFNKPEAVRSLCDLSADTNKTDHASQTALYIASGENQLEAVKILLEAGANPEVPTDNGHRPLHRAAVSGYISIMQELLEAKADVFAVAASALSLSLLNGLALAATPYYTLPDCTKELLSKNGICDTSLSPPQRAAALVAALTPQEKVGNLVSNATGAPRIGLPRYNWWNEALHGVAGSPGAHFDSNTPPYDSATSFPMPLLLAAAFDDDLIHDIGNVVGTEARAFTNGGMRGVDFWTPNVNPFKDPRWGRGSETPGEDALHVSRYARNIVRGLEGDKEQRRIVATCKHYAGNDFEDWGGFTRHDFDAKITPQDLAEYYVRPFQECTRDAKVGSIMCAYNAVNGIPSCANSYLQETILRGHWNWTRDNNWITSDCGAMQDIWQNHKYVKTNAEGAQVAFENGMDSSCEYTTTSDVSDSYKQGLLTEKLMDRSLKRLFEGLVHTGFFDGAKAQWNSLSFADVNTKAAQDLALRSAVEGAVLLKNDGTLPLKLKKRNSVAMIGFWANDTSKLQGGYSGRAPFLHSPLYAAEKLGLDTNVAWGPTLQNSSSHDNWTANAIAAAKKSDYILYFGGLDSSAAGEDRDREDLDWPESQLTLLQKLSSLGKPLVVVQLGDQVDDTALLKNKKINSILWVNYPGQDGGTAVMDLLTGRKSPAGRLPVTQYPSKYTEQIGMTDMDLRPTKSLPGRTYRWYSTPVLPYGFGLHYTTFKAKFKSNKLTFDIQKLLKGCSAQYSDTCALPPIQVSVKNTGRTTSDFVSLVFIKSEVGPKPYPLKTLAAYGRLHDVAPSSTKDVSLEWAMDNIARRGENGDLVVYPGTYTLLLDEPTQAEVQVTLTGKQVTLDKWPQDPKSV</sequence>
<dbReference type="Gene3D" id="1.25.40.20">
    <property type="entry name" value="Ankyrin repeat-containing domain"/>
    <property type="match status" value="2"/>
</dbReference>
<dbReference type="EC" id="3.2.1.37" evidence="11"/>
<dbReference type="SUPFAM" id="SSF48403">
    <property type="entry name" value="Ankyrin repeat"/>
    <property type="match status" value="1"/>
</dbReference>
<evidence type="ECO:0000256" key="13">
    <source>
        <dbReference type="SAM" id="MobiDB-lite"/>
    </source>
</evidence>
<feature type="transmembrane region" description="Helical" evidence="14">
    <location>
        <begin position="219"/>
        <end position="240"/>
    </location>
</feature>
<feature type="domain" description="Fibronectin type III-like" evidence="15">
    <location>
        <begin position="1897"/>
        <end position="1967"/>
    </location>
</feature>
<keyword evidence="8" id="KW-0326">Glycosidase</keyword>
<dbReference type="Pfam" id="PF01915">
    <property type="entry name" value="Glyco_hydro_3_C"/>
    <property type="match status" value="1"/>
</dbReference>
<name>A0A8H5IM51_9HYPO</name>
<feature type="repeat" description="ANK" evidence="12">
    <location>
        <begin position="1025"/>
        <end position="1057"/>
    </location>
</feature>